<keyword evidence="2" id="KW-0934">Plastid</keyword>
<dbReference type="PANTHER" id="PTHR31906">
    <property type="entry name" value="PLASTID-LIPID-ASSOCIATED PROTEIN 4, CHLOROPLASTIC-RELATED"/>
    <property type="match status" value="1"/>
</dbReference>
<gene>
    <name evidence="6" type="ORF">SEMRO_461_G147650.1</name>
</gene>
<evidence type="ECO:0000313" key="6">
    <source>
        <dbReference type="EMBL" id="CAB9510953.1"/>
    </source>
</evidence>
<organism evidence="6 7">
    <name type="scientific">Seminavis robusta</name>
    <dbReference type="NCBI Taxonomy" id="568900"/>
    <lineage>
        <taxon>Eukaryota</taxon>
        <taxon>Sar</taxon>
        <taxon>Stramenopiles</taxon>
        <taxon>Ochrophyta</taxon>
        <taxon>Bacillariophyta</taxon>
        <taxon>Bacillariophyceae</taxon>
        <taxon>Bacillariophycidae</taxon>
        <taxon>Naviculales</taxon>
        <taxon>Naviculaceae</taxon>
        <taxon>Seminavis</taxon>
    </lineage>
</organism>
<evidence type="ECO:0000256" key="2">
    <source>
        <dbReference type="ARBA" id="ARBA00022640"/>
    </source>
</evidence>
<dbReference type="AlphaFoldDB" id="A0A9N8HDH7"/>
<feature type="signal peptide" evidence="4">
    <location>
        <begin position="1"/>
        <end position="18"/>
    </location>
</feature>
<evidence type="ECO:0000256" key="3">
    <source>
        <dbReference type="SAM" id="MobiDB-lite"/>
    </source>
</evidence>
<feature type="compositionally biased region" description="Acidic residues" evidence="3">
    <location>
        <begin position="45"/>
        <end position="62"/>
    </location>
</feature>
<keyword evidence="4" id="KW-0732">Signal</keyword>
<dbReference type="InterPro" id="IPR006843">
    <property type="entry name" value="PAP/fibrillin_dom"/>
</dbReference>
<protein>
    <submittedName>
        <fullName evidence="6">PAP_fibrillin</fullName>
    </submittedName>
</protein>
<feature type="region of interest" description="Disordered" evidence="3">
    <location>
        <begin position="43"/>
        <end position="77"/>
    </location>
</feature>
<evidence type="ECO:0000313" key="7">
    <source>
        <dbReference type="Proteomes" id="UP001153069"/>
    </source>
</evidence>
<evidence type="ECO:0000259" key="5">
    <source>
        <dbReference type="Pfam" id="PF04755"/>
    </source>
</evidence>
<comment type="caution">
    <text evidence="6">The sequence shown here is derived from an EMBL/GenBank/DDBJ whole genome shotgun (WGS) entry which is preliminary data.</text>
</comment>
<dbReference type="Pfam" id="PF04755">
    <property type="entry name" value="PAP_fibrillin"/>
    <property type="match status" value="1"/>
</dbReference>
<reference evidence="6" key="1">
    <citation type="submission" date="2020-06" db="EMBL/GenBank/DDBJ databases">
        <authorList>
            <consortium name="Plant Systems Biology data submission"/>
        </authorList>
    </citation>
    <scope>NUCLEOTIDE SEQUENCE</scope>
    <source>
        <strain evidence="6">D6</strain>
    </source>
</reference>
<dbReference type="OrthoDB" id="203682at2759"/>
<keyword evidence="7" id="KW-1185">Reference proteome</keyword>
<comment type="subcellular location">
    <subcellularLocation>
        <location evidence="1">Plastid</location>
    </subcellularLocation>
</comment>
<dbReference type="Proteomes" id="UP001153069">
    <property type="component" value="Unassembled WGS sequence"/>
</dbReference>
<sequence length="370" mass="40418">MQFLQVSLFAALWGSASAFTTINIGSTRLQHSTRSILVPVLASTADDDGSPSDVSPPEDDAPSDNGSGPQGDEPSDVNTEISMQEAGKEFETVEAPTDNSLQKLLEIGARTGRGEFASSEEKSSASALIAALEDSQSSMSGIMWQDKVYGRWELVYCSTELFRSSPFFMAGRAVCSTDDQAQQYNWFCEMHRKALAISTIGAVRQIVSPSRLISEFEVKAGAVPFIGKFSPFRYSGGLPVAIEGAIVSSADIDISDEGDAWELFMDTVEIKGSNLPGLRQLLDSGLKLQSRQLGSFLESNLPNYKNPKPVFEMTYLDDRIRINRDQDNNVFVYAKVSSNMDPTDYSGVMPDLGVTRLLEGFNDSITKIYL</sequence>
<proteinExistence type="predicted"/>
<name>A0A9N8HDH7_9STRA</name>
<feature type="chain" id="PRO_5040456266" evidence="4">
    <location>
        <begin position="19"/>
        <end position="370"/>
    </location>
</feature>
<dbReference type="EMBL" id="CAICTM010000460">
    <property type="protein sequence ID" value="CAB9510953.1"/>
    <property type="molecule type" value="Genomic_DNA"/>
</dbReference>
<feature type="domain" description="Plastid lipid-associated protein/fibrillin conserved" evidence="5">
    <location>
        <begin position="102"/>
        <end position="332"/>
    </location>
</feature>
<evidence type="ECO:0000256" key="4">
    <source>
        <dbReference type="SAM" id="SignalP"/>
    </source>
</evidence>
<evidence type="ECO:0000256" key="1">
    <source>
        <dbReference type="ARBA" id="ARBA00004474"/>
    </source>
</evidence>
<dbReference type="InterPro" id="IPR039633">
    <property type="entry name" value="PAP"/>
</dbReference>
<dbReference type="GO" id="GO:0009536">
    <property type="term" value="C:plastid"/>
    <property type="evidence" value="ECO:0007669"/>
    <property type="project" value="UniProtKB-SubCell"/>
</dbReference>
<accession>A0A9N8HDH7</accession>